<accession>T1J450</accession>
<dbReference type="HOGENOM" id="CLU_1847625_0_0_1"/>
<feature type="chain" id="PRO_5004579211" evidence="1">
    <location>
        <begin position="19"/>
        <end position="143"/>
    </location>
</feature>
<protein>
    <submittedName>
        <fullName evidence="2">Uncharacterized protein</fullName>
    </submittedName>
</protein>
<name>T1J450_STRMM</name>
<sequence length="143" mass="16086">MKCVSLMLLIVSMTRCQSEEDLNCICSVMIIGDDQIFVRYTNPMMKQHVDDCTNVDSCKQKCDQAMNKWTENGNLNATPFGSNYTVGDIGCQMLGIDVDLGIGKVFASLCGDTSAKTDFKFQSNFCCRNWHHRDNCARKSKDE</sequence>
<organism evidence="2 3">
    <name type="scientific">Strigamia maritima</name>
    <name type="common">European centipede</name>
    <name type="synonym">Geophilus maritimus</name>
    <dbReference type="NCBI Taxonomy" id="126957"/>
    <lineage>
        <taxon>Eukaryota</taxon>
        <taxon>Metazoa</taxon>
        <taxon>Ecdysozoa</taxon>
        <taxon>Arthropoda</taxon>
        <taxon>Myriapoda</taxon>
        <taxon>Chilopoda</taxon>
        <taxon>Pleurostigmophora</taxon>
        <taxon>Geophilomorpha</taxon>
        <taxon>Linotaeniidae</taxon>
        <taxon>Strigamia</taxon>
    </lineage>
</organism>
<reference evidence="3" key="1">
    <citation type="submission" date="2011-05" db="EMBL/GenBank/DDBJ databases">
        <authorList>
            <person name="Richards S.R."/>
            <person name="Qu J."/>
            <person name="Jiang H."/>
            <person name="Jhangiani S.N."/>
            <person name="Agravi P."/>
            <person name="Goodspeed R."/>
            <person name="Gross S."/>
            <person name="Mandapat C."/>
            <person name="Jackson L."/>
            <person name="Mathew T."/>
            <person name="Pu L."/>
            <person name="Thornton R."/>
            <person name="Saada N."/>
            <person name="Wilczek-Boney K.B."/>
            <person name="Lee S."/>
            <person name="Kovar C."/>
            <person name="Wu Y."/>
            <person name="Scherer S.E."/>
            <person name="Worley K.C."/>
            <person name="Muzny D.M."/>
            <person name="Gibbs R."/>
        </authorList>
    </citation>
    <scope>NUCLEOTIDE SEQUENCE</scope>
    <source>
        <strain evidence="3">Brora</strain>
    </source>
</reference>
<feature type="signal peptide" evidence="1">
    <location>
        <begin position="1"/>
        <end position="18"/>
    </location>
</feature>
<keyword evidence="3" id="KW-1185">Reference proteome</keyword>
<reference evidence="2" key="2">
    <citation type="submission" date="2015-02" db="UniProtKB">
        <authorList>
            <consortium name="EnsemblMetazoa"/>
        </authorList>
    </citation>
    <scope>IDENTIFICATION</scope>
</reference>
<evidence type="ECO:0000256" key="1">
    <source>
        <dbReference type="SAM" id="SignalP"/>
    </source>
</evidence>
<dbReference type="EMBL" id="JH431837">
    <property type="status" value="NOT_ANNOTATED_CDS"/>
    <property type="molecule type" value="Genomic_DNA"/>
</dbReference>
<evidence type="ECO:0000313" key="2">
    <source>
        <dbReference type="EnsemblMetazoa" id="SMAR008380-PA"/>
    </source>
</evidence>
<dbReference type="EnsemblMetazoa" id="SMAR008380-RA">
    <property type="protein sequence ID" value="SMAR008380-PA"/>
    <property type="gene ID" value="SMAR008380"/>
</dbReference>
<proteinExistence type="predicted"/>
<dbReference type="Proteomes" id="UP000014500">
    <property type="component" value="Unassembled WGS sequence"/>
</dbReference>
<dbReference type="AlphaFoldDB" id="T1J450"/>
<evidence type="ECO:0000313" key="3">
    <source>
        <dbReference type="Proteomes" id="UP000014500"/>
    </source>
</evidence>
<keyword evidence="1" id="KW-0732">Signal</keyword>